<dbReference type="InterPro" id="IPR028082">
    <property type="entry name" value="Peripla_BP_I"/>
</dbReference>
<dbReference type="InterPro" id="IPR000843">
    <property type="entry name" value="HTH_LacI"/>
</dbReference>
<feature type="domain" description="HTH lacI-type" evidence="4">
    <location>
        <begin position="15"/>
        <end position="69"/>
    </location>
</feature>
<dbReference type="PROSITE" id="PS50932">
    <property type="entry name" value="HTH_LACI_2"/>
    <property type="match status" value="1"/>
</dbReference>
<dbReference type="CDD" id="cd01574">
    <property type="entry name" value="PBP1_LacI"/>
    <property type="match status" value="1"/>
</dbReference>
<accession>A0A563E762</accession>
<dbReference type="Pfam" id="PF13377">
    <property type="entry name" value="Peripla_BP_3"/>
    <property type="match status" value="1"/>
</dbReference>
<proteinExistence type="predicted"/>
<dbReference type="OrthoDB" id="9785139at2"/>
<dbReference type="Pfam" id="PF00356">
    <property type="entry name" value="LacI"/>
    <property type="match status" value="1"/>
</dbReference>
<dbReference type="InterPro" id="IPR010982">
    <property type="entry name" value="Lambda_DNA-bd_dom_sf"/>
</dbReference>
<dbReference type="Gene3D" id="1.10.260.40">
    <property type="entry name" value="lambda repressor-like DNA-binding domains"/>
    <property type="match status" value="1"/>
</dbReference>
<organism evidence="5 6">
    <name type="scientific">Leekyejoonella antrihumi</name>
    <dbReference type="NCBI Taxonomy" id="1660198"/>
    <lineage>
        <taxon>Bacteria</taxon>
        <taxon>Bacillati</taxon>
        <taxon>Actinomycetota</taxon>
        <taxon>Actinomycetes</taxon>
        <taxon>Micrococcales</taxon>
        <taxon>Dermacoccaceae</taxon>
        <taxon>Leekyejoonella</taxon>
    </lineage>
</organism>
<dbReference type="SUPFAM" id="SSF53822">
    <property type="entry name" value="Periplasmic binding protein-like I"/>
    <property type="match status" value="1"/>
</dbReference>
<dbReference type="GO" id="GO:0000976">
    <property type="term" value="F:transcription cis-regulatory region binding"/>
    <property type="evidence" value="ECO:0007669"/>
    <property type="project" value="TreeGrafter"/>
</dbReference>
<dbReference type="PANTHER" id="PTHR30146">
    <property type="entry name" value="LACI-RELATED TRANSCRIPTIONAL REPRESSOR"/>
    <property type="match status" value="1"/>
</dbReference>
<dbReference type="PANTHER" id="PTHR30146:SF109">
    <property type="entry name" value="HTH-TYPE TRANSCRIPTIONAL REGULATOR GALS"/>
    <property type="match status" value="1"/>
</dbReference>
<evidence type="ECO:0000256" key="1">
    <source>
        <dbReference type="ARBA" id="ARBA00023015"/>
    </source>
</evidence>
<protein>
    <submittedName>
        <fullName evidence="5">LacI family transcriptional regulator</fullName>
    </submittedName>
</protein>
<dbReference type="GO" id="GO:0003700">
    <property type="term" value="F:DNA-binding transcription factor activity"/>
    <property type="evidence" value="ECO:0007669"/>
    <property type="project" value="TreeGrafter"/>
</dbReference>
<dbReference type="EMBL" id="VCQV01000003">
    <property type="protein sequence ID" value="TWP38356.1"/>
    <property type="molecule type" value="Genomic_DNA"/>
</dbReference>
<gene>
    <name evidence="5" type="ORF">FGL98_02995</name>
</gene>
<reference evidence="5 6" key="1">
    <citation type="submission" date="2019-05" db="EMBL/GenBank/DDBJ databases">
        <authorList>
            <person name="Lee S.D."/>
        </authorList>
    </citation>
    <scope>NUCLEOTIDE SEQUENCE [LARGE SCALE GENOMIC DNA]</scope>
    <source>
        <strain evidence="5 6">C5-26</strain>
    </source>
</reference>
<keyword evidence="1" id="KW-0805">Transcription regulation</keyword>
<reference evidence="5 6" key="2">
    <citation type="submission" date="2019-08" db="EMBL/GenBank/DDBJ databases">
        <title>Jejuicoccus antrihumi gen. nov., sp. nov., a new member of the family Dermacoccaceae isolated from a cave.</title>
        <authorList>
            <person name="Schumann P."/>
            <person name="Kim I.S."/>
        </authorList>
    </citation>
    <scope>NUCLEOTIDE SEQUENCE [LARGE SCALE GENOMIC DNA]</scope>
    <source>
        <strain evidence="5 6">C5-26</strain>
    </source>
</reference>
<evidence type="ECO:0000313" key="5">
    <source>
        <dbReference type="EMBL" id="TWP38356.1"/>
    </source>
</evidence>
<sequence length="353" mass="37748">MVWGVTIHAHSRDSASIRDVAKLANVSHQTVSRVLNGHPNVRPATRQRVLDAVAELRFRPNRAARMLATNRSYTVGVLMTASHAYYGPSSVMSAIEDAARDSGYSVLLARPRDTEVAEFSAAVDHLIHEGVEGIVVVAPQIRAAEAMMTLREPVPVVMIQCEVADPGLSVDNEVGGELAAQHLWELGHRRIALVAGPADWSESGARTRGFERFLASVGAQPVAAAGGDWSSMSGYNAFGHLADTAFTGVFCANDQMALGFIHAAFDHGINVPTGLSVVGFDDVPEAAHYLPPLTTIHQDFDVLGRRAVDRLLSAMQQDANAATDEAFSLRPQLIVRKSTIPPVLNPPSALGSP</sequence>
<evidence type="ECO:0000256" key="2">
    <source>
        <dbReference type="ARBA" id="ARBA00023125"/>
    </source>
</evidence>
<keyword evidence="2" id="KW-0238">DNA-binding</keyword>
<dbReference type="AlphaFoldDB" id="A0A563E762"/>
<evidence type="ECO:0000259" key="4">
    <source>
        <dbReference type="PROSITE" id="PS50932"/>
    </source>
</evidence>
<dbReference type="Proteomes" id="UP000320244">
    <property type="component" value="Unassembled WGS sequence"/>
</dbReference>
<dbReference type="SUPFAM" id="SSF47413">
    <property type="entry name" value="lambda repressor-like DNA-binding domains"/>
    <property type="match status" value="1"/>
</dbReference>
<dbReference type="PROSITE" id="PS00356">
    <property type="entry name" value="HTH_LACI_1"/>
    <property type="match status" value="1"/>
</dbReference>
<keyword evidence="3" id="KW-0804">Transcription</keyword>
<name>A0A563E762_9MICO</name>
<evidence type="ECO:0000256" key="3">
    <source>
        <dbReference type="ARBA" id="ARBA00023163"/>
    </source>
</evidence>
<dbReference type="SMART" id="SM00354">
    <property type="entry name" value="HTH_LACI"/>
    <property type="match status" value="1"/>
</dbReference>
<dbReference type="Gene3D" id="3.40.50.2300">
    <property type="match status" value="2"/>
</dbReference>
<dbReference type="InterPro" id="IPR046335">
    <property type="entry name" value="LacI/GalR-like_sensor"/>
</dbReference>
<keyword evidence="6" id="KW-1185">Reference proteome</keyword>
<comment type="caution">
    <text evidence="5">The sequence shown here is derived from an EMBL/GenBank/DDBJ whole genome shotgun (WGS) entry which is preliminary data.</text>
</comment>
<dbReference type="CDD" id="cd01392">
    <property type="entry name" value="HTH_LacI"/>
    <property type="match status" value="1"/>
</dbReference>
<evidence type="ECO:0000313" key="6">
    <source>
        <dbReference type="Proteomes" id="UP000320244"/>
    </source>
</evidence>